<evidence type="ECO:0000313" key="3">
    <source>
        <dbReference type="Proteomes" id="UP000694395"/>
    </source>
</evidence>
<keyword evidence="3" id="KW-1185">Reference proteome</keyword>
<name>A0A8C7PML2_ONCMY</name>
<accession>A0A8C7PML2</accession>
<dbReference type="Pfam" id="PF15916">
    <property type="entry name" value="DUF4743"/>
    <property type="match status" value="1"/>
</dbReference>
<dbReference type="Gene3D" id="3.90.79.10">
    <property type="entry name" value="Nucleoside Triphosphate Pyrophosphohydrolase"/>
    <property type="match status" value="1"/>
</dbReference>
<organism evidence="2 3">
    <name type="scientific">Oncorhynchus mykiss</name>
    <name type="common">Rainbow trout</name>
    <name type="synonym">Salmo gairdneri</name>
    <dbReference type="NCBI Taxonomy" id="8022"/>
    <lineage>
        <taxon>Eukaryota</taxon>
        <taxon>Metazoa</taxon>
        <taxon>Chordata</taxon>
        <taxon>Craniata</taxon>
        <taxon>Vertebrata</taxon>
        <taxon>Euteleostomi</taxon>
        <taxon>Actinopterygii</taxon>
        <taxon>Neopterygii</taxon>
        <taxon>Teleostei</taxon>
        <taxon>Protacanthopterygii</taxon>
        <taxon>Salmoniformes</taxon>
        <taxon>Salmonidae</taxon>
        <taxon>Salmoninae</taxon>
        <taxon>Oncorhynchus</taxon>
    </lineage>
</organism>
<evidence type="ECO:0000313" key="2">
    <source>
        <dbReference type="Ensembl" id="ENSOMYP00000023897.1"/>
    </source>
</evidence>
<dbReference type="AlphaFoldDB" id="A0A8C7PML2"/>
<feature type="domain" description="DUF4743" evidence="1">
    <location>
        <begin position="10"/>
        <end position="85"/>
    </location>
</feature>
<sequence length="211" mass="23970">MTTWNDQMLQVRNICLCYPGSSRTTFLRFGVGGEQVGRVPCKSGVHFEYISNLFNPPHGGAISLCQNFDSFRRSEAVDSVTSEGRLTDLMPRVCDTPLMLKRYGHTYPVKLDILCENTLIKECEQEACIPYFNLPCVFSHSYTYEDDGVFPESPFVIGEVQEFYLYSMDKVKEVLVSDDFKPNCAMVVLDFIGHSFIQPDTGLYQYINDTG</sequence>
<reference evidence="2" key="3">
    <citation type="submission" date="2025-09" db="UniProtKB">
        <authorList>
            <consortium name="Ensembl"/>
        </authorList>
    </citation>
    <scope>IDENTIFICATION</scope>
</reference>
<proteinExistence type="predicted"/>
<dbReference type="Ensembl" id="ENSOMYT00000026174.2">
    <property type="protein sequence ID" value="ENSOMYP00000023897.1"/>
    <property type="gene ID" value="ENSOMYG00000011367.2"/>
</dbReference>
<dbReference type="GeneTree" id="ENSGT01010000223737"/>
<dbReference type="Proteomes" id="UP000694395">
    <property type="component" value="Chromosome 16"/>
</dbReference>
<protein>
    <recommendedName>
        <fullName evidence="1">DUF4743 domain-containing protein</fullName>
    </recommendedName>
</protein>
<reference evidence="2" key="1">
    <citation type="submission" date="2020-07" db="EMBL/GenBank/DDBJ databases">
        <title>A long reads based de novo assembly of the rainbow trout Arlee double haploid line genome.</title>
        <authorList>
            <person name="Gao G."/>
            <person name="Palti Y."/>
        </authorList>
    </citation>
    <scope>NUCLEOTIDE SEQUENCE [LARGE SCALE GENOMIC DNA]</scope>
</reference>
<evidence type="ECO:0000259" key="1">
    <source>
        <dbReference type="Pfam" id="PF15916"/>
    </source>
</evidence>
<reference evidence="2" key="2">
    <citation type="submission" date="2025-08" db="UniProtKB">
        <authorList>
            <consortium name="Ensembl"/>
        </authorList>
    </citation>
    <scope>IDENTIFICATION</scope>
</reference>
<dbReference type="InterPro" id="IPR031804">
    <property type="entry name" value="DUF4743"/>
</dbReference>